<keyword evidence="3" id="KW-1185">Reference proteome</keyword>
<evidence type="ECO:0000313" key="2">
    <source>
        <dbReference type="EMBL" id="KAH9370266.1"/>
    </source>
</evidence>
<dbReference type="VEuPathDB" id="VectorBase:HLOH_045030"/>
<evidence type="ECO:0000313" key="3">
    <source>
        <dbReference type="Proteomes" id="UP000821853"/>
    </source>
</evidence>
<feature type="compositionally biased region" description="Basic and acidic residues" evidence="1">
    <location>
        <begin position="65"/>
        <end position="79"/>
    </location>
</feature>
<feature type="region of interest" description="Disordered" evidence="1">
    <location>
        <begin position="65"/>
        <end position="200"/>
    </location>
</feature>
<feature type="compositionally biased region" description="Low complexity" evidence="1">
    <location>
        <begin position="32"/>
        <end position="42"/>
    </location>
</feature>
<feature type="compositionally biased region" description="Low complexity" evidence="1">
    <location>
        <begin position="104"/>
        <end position="116"/>
    </location>
</feature>
<name>A0A9J6G417_HAELO</name>
<feature type="region of interest" description="Disordered" evidence="1">
    <location>
        <begin position="1"/>
        <end position="45"/>
    </location>
</feature>
<reference evidence="2 3" key="1">
    <citation type="journal article" date="2020" name="Cell">
        <title>Large-Scale Comparative Analyses of Tick Genomes Elucidate Their Genetic Diversity and Vector Capacities.</title>
        <authorList>
            <consortium name="Tick Genome and Microbiome Consortium (TIGMIC)"/>
            <person name="Jia N."/>
            <person name="Wang J."/>
            <person name="Shi W."/>
            <person name="Du L."/>
            <person name="Sun Y."/>
            <person name="Zhan W."/>
            <person name="Jiang J.F."/>
            <person name="Wang Q."/>
            <person name="Zhang B."/>
            <person name="Ji P."/>
            <person name="Bell-Sakyi L."/>
            <person name="Cui X.M."/>
            <person name="Yuan T.T."/>
            <person name="Jiang B.G."/>
            <person name="Yang W.F."/>
            <person name="Lam T.T."/>
            <person name="Chang Q.C."/>
            <person name="Ding S.J."/>
            <person name="Wang X.J."/>
            <person name="Zhu J.G."/>
            <person name="Ruan X.D."/>
            <person name="Zhao L."/>
            <person name="Wei J.T."/>
            <person name="Ye R.Z."/>
            <person name="Que T.C."/>
            <person name="Du C.H."/>
            <person name="Zhou Y.H."/>
            <person name="Cheng J.X."/>
            <person name="Dai P.F."/>
            <person name="Guo W.B."/>
            <person name="Han X.H."/>
            <person name="Huang E.J."/>
            <person name="Li L.F."/>
            <person name="Wei W."/>
            <person name="Gao Y.C."/>
            <person name="Liu J.Z."/>
            <person name="Shao H.Z."/>
            <person name="Wang X."/>
            <person name="Wang C.C."/>
            <person name="Yang T.C."/>
            <person name="Huo Q.B."/>
            <person name="Li W."/>
            <person name="Chen H.Y."/>
            <person name="Chen S.E."/>
            <person name="Zhou L.G."/>
            <person name="Ni X.B."/>
            <person name="Tian J.H."/>
            <person name="Sheng Y."/>
            <person name="Liu T."/>
            <person name="Pan Y.S."/>
            <person name="Xia L.Y."/>
            <person name="Li J."/>
            <person name="Zhao F."/>
            <person name="Cao W.C."/>
        </authorList>
    </citation>
    <scope>NUCLEOTIDE SEQUENCE [LARGE SCALE GENOMIC DNA]</scope>
    <source>
        <strain evidence="2">HaeL-2018</strain>
    </source>
</reference>
<dbReference type="EMBL" id="JABSTR010000005">
    <property type="protein sequence ID" value="KAH9370266.1"/>
    <property type="molecule type" value="Genomic_DNA"/>
</dbReference>
<dbReference type="OrthoDB" id="6414989at2759"/>
<sequence length="200" mass="21031">MEAAEPPAQGAATALGLPLARTRSVSTPPEDAAQATAAAGAAPKGKLPLSLVQAGAQPVVKSILKQEHPEVKEDIKGILKPEQTTEGAAAAPVKPILKPERSSPEVQSPSSSSSESSSEKEEEEEEDESSSESESESSSSEESSGPEEEDDKKKILLGGQRHLVIAQGSPSPQPGRKTITNPAVQRKLNASLRRKEEEER</sequence>
<comment type="caution">
    <text evidence="2">The sequence shown here is derived from an EMBL/GenBank/DDBJ whole genome shotgun (WGS) entry which is preliminary data.</text>
</comment>
<gene>
    <name evidence="2" type="ORF">HPB48_007397</name>
</gene>
<proteinExistence type="predicted"/>
<evidence type="ECO:0000256" key="1">
    <source>
        <dbReference type="SAM" id="MobiDB-lite"/>
    </source>
</evidence>
<accession>A0A9J6G417</accession>
<feature type="compositionally biased region" description="Low complexity" evidence="1">
    <location>
        <begin position="1"/>
        <end position="14"/>
    </location>
</feature>
<organism evidence="2 3">
    <name type="scientific">Haemaphysalis longicornis</name>
    <name type="common">Bush tick</name>
    <dbReference type="NCBI Taxonomy" id="44386"/>
    <lineage>
        <taxon>Eukaryota</taxon>
        <taxon>Metazoa</taxon>
        <taxon>Ecdysozoa</taxon>
        <taxon>Arthropoda</taxon>
        <taxon>Chelicerata</taxon>
        <taxon>Arachnida</taxon>
        <taxon>Acari</taxon>
        <taxon>Parasitiformes</taxon>
        <taxon>Ixodida</taxon>
        <taxon>Ixodoidea</taxon>
        <taxon>Ixodidae</taxon>
        <taxon>Haemaphysalinae</taxon>
        <taxon>Haemaphysalis</taxon>
    </lineage>
</organism>
<dbReference type="Proteomes" id="UP000821853">
    <property type="component" value="Chromosome 3"/>
</dbReference>
<feature type="compositionally biased region" description="Acidic residues" evidence="1">
    <location>
        <begin position="120"/>
        <end position="135"/>
    </location>
</feature>
<protein>
    <submittedName>
        <fullName evidence="2">Uncharacterized protein</fullName>
    </submittedName>
</protein>
<dbReference type="AlphaFoldDB" id="A0A9J6G417"/>